<feature type="non-terminal residue" evidence="2">
    <location>
        <position position="1"/>
    </location>
</feature>
<sequence length="58" mass="6560">IAQLQIGISHSYKFGIVQTQWHWKDNSKIFPTVFRSTPNSSSSRSSGHLKLTKNSNLT</sequence>
<feature type="region of interest" description="Disordered" evidence="1">
    <location>
        <begin position="36"/>
        <end position="58"/>
    </location>
</feature>
<dbReference type="EMBL" id="CP133620">
    <property type="protein sequence ID" value="WMV46235.1"/>
    <property type="molecule type" value="Genomic_DNA"/>
</dbReference>
<gene>
    <name evidence="2" type="ORF">MTR67_039620</name>
</gene>
<evidence type="ECO:0000256" key="1">
    <source>
        <dbReference type="SAM" id="MobiDB-lite"/>
    </source>
</evidence>
<protein>
    <submittedName>
        <fullName evidence="2">Uncharacterized protein</fullName>
    </submittedName>
</protein>
<reference evidence="2" key="1">
    <citation type="submission" date="2023-08" db="EMBL/GenBank/DDBJ databases">
        <title>A de novo genome assembly of Solanum verrucosum Schlechtendal, a Mexican diploid species geographically isolated from the other diploid A-genome species in potato relatives.</title>
        <authorList>
            <person name="Hosaka K."/>
        </authorList>
    </citation>
    <scope>NUCLEOTIDE SEQUENCE</scope>
    <source>
        <tissue evidence="2">Young leaves</tissue>
    </source>
</reference>
<dbReference type="Proteomes" id="UP001234989">
    <property type="component" value="Chromosome 9"/>
</dbReference>
<evidence type="ECO:0000313" key="2">
    <source>
        <dbReference type="EMBL" id="WMV46235.1"/>
    </source>
</evidence>
<dbReference type="AlphaFoldDB" id="A0AAF0ZQW0"/>
<organism evidence="2 3">
    <name type="scientific">Solanum verrucosum</name>
    <dbReference type="NCBI Taxonomy" id="315347"/>
    <lineage>
        <taxon>Eukaryota</taxon>
        <taxon>Viridiplantae</taxon>
        <taxon>Streptophyta</taxon>
        <taxon>Embryophyta</taxon>
        <taxon>Tracheophyta</taxon>
        <taxon>Spermatophyta</taxon>
        <taxon>Magnoliopsida</taxon>
        <taxon>eudicotyledons</taxon>
        <taxon>Gunneridae</taxon>
        <taxon>Pentapetalae</taxon>
        <taxon>asterids</taxon>
        <taxon>lamiids</taxon>
        <taxon>Solanales</taxon>
        <taxon>Solanaceae</taxon>
        <taxon>Solanoideae</taxon>
        <taxon>Solaneae</taxon>
        <taxon>Solanum</taxon>
    </lineage>
</organism>
<name>A0AAF0ZQW0_SOLVR</name>
<accession>A0AAF0ZQW0</accession>
<evidence type="ECO:0000313" key="3">
    <source>
        <dbReference type="Proteomes" id="UP001234989"/>
    </source>
</evidence>
<keyword evidence="3" id="KW-1185">Reference proteome</keyword>
<proteinExistence type="predicted"/>